<organism evidence="1 2">
    <name type="scientific">Fuerstiella marisgermanici</name>
    <dbReference type="NCBI Taxonomy" id="1891926"/>
    <lineage>
        <taxon>Bacteria</taxon>
        <taxon>Pseudomonadati</taxon>
        <taxon>Planctomycetota</taxon>
        <taxon>Planctomycetia</taxon>
        <taxon>Planctomycetales</taxon>
        <taxon>Planctomycetaceae</taxon>
        <taxon>Fuerstiella</taxon>
    </lineage>
</organism>
<dbReference type="InterPro" id="IPR026350">
    <property type="entry name" value="GxxExxY"/>
</dbReference>
<protein>
    <submittedName>
        <fullName evidence="1">GxxExxY protein</fullName>
    </submittedName>
</protein>
<accession>A0A1P8W956</accession>
<dbReference type="RefSeq" id="WP_077022467.1">
    <property type="nucleotide sequence ID" value="NZ_CP017641.1"/>
</dbReference>
<dbReference type="KEGG" id="fmr:Fuma_00175"/>
<dbReference type="EMBL" id="CP017641">
    <property type="protein sequence ID" value="APZ90595.1"/>
    <property type="molecule type" value="Genomic_DNA"/>
</dbReference>
<name>A0A1P8W956_9PLAN</name>
<reference evidence="1 2" key="1">
    <citation type="journal article" date="2016" name="Front. Microbiol.">
        <title>Fuerstia marisgermanicae gen. nov., sp. nov., an Unusual Member of the Phylum Planctomycetes from the German Wadden Sea.</title>
        <authorList>
            <person name="Kohn T."/>
            <person name="Heuer A."/>
            <person name="Jogler M."/>
            <person name="Vollmers J."/>
            <person name="Boedeker C."/>
            <person name="Bunk B."/>
            <person name="Rast P."/>
            <person name="Borchert D."/>
            <person name="Glockner I."/>
            <person name="Freese H.M."/>
            <person name="Klenk H.P."/>
            <person name="Overmann J."/>
            <person name="Kaster A.K."/>
            <person name="Rohde M."/>
            <person name="Wiegand S."/>
            <person name="Jogler C."/>
        </authorList>
    </citation>
    <scope>NUCLEOTIDE SEQUENCE [LARGE SCALE GENOMIC DNA]</scope>
    <source>
        <strain evidence="1 2">NH11</strain>
    </source>
</reference>
<dbReference type="OrthoDB" id="9798792at2"/>
<sequence length="125" mass="14586">MPEILFKEESYKIMGACFEVYKEKGTGFVEPVYQECLELELALQSLPFATQQELELSYKGRRLTQVYKPDFVCFGKIILEIKAVSKLTEEHQAQIHNYLKATGHRLGLLVNFGHHPKLEWERIVR</sequence>
<evidence type="ECO:0000313" key="1">
    <source>
        <dbReference type="EMBL" id="APZ90595.1"/>
    </source>
</evidence>
<evidence type="ECO:0000313" key="2">
    <source>
        <dbReference type="Proteomes" id="UP000187735"/>
    </source>
</evidence>
<gene>
    <name evidence="1" type="ORF">Fuma_00175</name>
</gene>
<dbReference type="Proteomes" id="UP000187735">
    <property type="component" value="Chromosome"/>
</dbReference>
<proteinExistence type="predicted"/>
<dbReference type="Pfam" id="PF13366">
    <property type="entry name" value="PDDEXK_3"/>
    <property type="match status" value="1"/>
</dbReference>
<dbReference type="AlphaFoldDB" id="A0A1P8W956"/>
<keyword evidence="2" id="KW-1185">Reference proteome</keyword>
<dbReference type="STRING" id="1891926.Fuma_00175"/>
<dbReference type="NCBIfam" id="TIGR04256">
    <property type="entry name" value="GxxExxY"/>
    <property type="match status" value="1"/>
</dbReference>